<evidence type="ECO:0000313" key="3">
    <source>
        <dbReference type="Proteomes" id="UP001497392"/>
    </source>
</evidence>
<protein>
    <submittedName>
        <fullName evidence="2">G2278 protein</fullName>
    </submittedName>
</protein>
<feature type="region of interest" description="Disordered" evidence="1">
    <location>
        <begin position="45"/>
        <end position="90"/>
    </location>
</feature>
<proteinExistence type="predicted"/>
<comment type="caution">
    <text evidence="2">The sequence shown here is derived from an EMBL/GenBank/DDBJ whole genome shotgun (WGS) entry which is preliminary data.</text>
</comment>
<feature type="compositionally biased region" description="Basic residues" evidence="1">
    <location>
        <begin position="168"/>
        <end position="182"/>
    </location>
</feature>
<reference evidence="2 3" key="1">
    <citation type="submission" date="2024-06" db="EMBL/GenBank/DDBJ databases">
        <authorList>
            <person name="Kraege A."/>
            <person name="Thomma B."/>
        </authorList>
    </citation>
    <scope>NUCLEOTIDE SEQUENCE [LARGE SCALE GENOMIC DNA]</scope>
</reference>
<sequence>MSGLVSGREGLRAARRCVIGGRINAEPVLQKIPEAGAAVPGAKGADFLKGLGPDKQHTSPTAPHGGQGSGQGSGQALAGGKQPAARQAMQKWTKITWGATPEGPITGAKISMDEELGPLRFVMSRMIPPPQSPLTQRAQKEAGTIQTWGGVRYAQRVQTIRAIDDKKNGKKIKGRPRPKKPSGSRLSAMTSISTKPMDARTRQCMQRKTLNI</sequence>
<name>A0ABP1FK11_9CHLO</name>
<gene>
    <name evidence="2" type="primary">g2278</name>
    <name evidence="2" type="ORF">VP750_LOCUS1952</name>
</gene>
<organism evidence="2 3">
    <name type="scientific">Coccomyxa viridis</name>
    <dbReference type="NCBI Taxonomy" id="1274662"/>
    <lineage>
        <taxon>Eukaryota</taxon>
        <taxon>Viridiplantae</taxon>
        <taxon>Chlorophyta</taxon>
        <taxon>core chlorophytes</taxon>
        <taxon>Trebouxiophyceae</taxon>
        <taxon>Trebouxiophyceae incertae sedis</taxon>
        <taxon>Coccomyxaceae</taxon>
        <taxon>Coccomyxa</taxon>
    </lineage>
</organism>
<accession>A0ABP1FK11</accession>
<evidence type="ECO:0000256" key="1">
    <source>
        <dbReference type="SAM" id="MobiDB-lite"/>
    </source>
</evidence>
<feature type="region of interest" description="Disordered" evidence="1">
    <location>
        <begin position="164"/>
        <end position="202"/>
    </location>
</feature>
<dbReference type="Proteomes" id="UP001497392">
    <property type="component" value="Unassembled WGS sequence"/>
</dbReference>
<dbReference type="EMBL" id="CAXHTA020000003">
    <property type="protein sequence ID" value="CAL5220293.1"/>
    <property type="molecule type" value="Genomic_DNA"/>
</dbReference>
<evidence type="ECO:0000313" key="2">
    <source>
        <dbReference type="EMBL" id="CAL5220293.1"/>
    </source>
</evidence>
<keyword evidence="3" id="KW-1185">Reference proteome</keyword>